<dbReference type="InterPro" id="IPR026950">
    <property type="entry name" value="Caps_assemb_Wzi"/>
</dbReference>
<organism evidence="2 3">
    <name type="scientific">Dyadobacter endophyticus</name>
    <dbReference type="NCBI Taxonomy" id="1749036"/>
    <lineage>
        <taxon>Bacteria</taxon>
        <taxon>Pseudomonadati</taxon>
        <taxon>Bacteroidota</taxon>
        <taxon>Cytophagia</taxon>
        <taxon>Cytophagales</taxon>
        <taxon>Spirosomataceae</taxon>
        <taxon>Dyadobacter</taxon>
    </lineage>
</organism>
<sequence>MKTQIFAVVFLVLRIGSAVGQTLQDSVDQKPFKANVGLAAIGTSNGQVPFWMRANRYGSIPLDGASAAIIVDLRKDYDHSRKKLVDWGAGFDGRLNLGRTAQFIPIEAYVKGRLGIFQLKAGRSRDISGLVDSTLSVGSFAVSGNALGVPKIELSVPEFWSIPFTGNIFALKGFFSFGSMGKVPIQYGANNGADVKSFLHSKSIHFRFGKPNWTVKLYTGINHQVIWGSDKYIFGDQYNLSGFGTLWHVISGKKYVQHGLQQDISKVGNHLGAVDLGLQLDFPDISILAYRQQFYEKGALYYLANIKDGLAGVSIKNMKRSDRTFQWDKFLLEWFYSKHQAGEADTKKTPSGAEYYYNHAIYKDGYSYRGLGLGTPLITAASVMRSNLPNDPSNFFSNTRVIAFNLGAQGSVSSFNFLLKLTYSKNYGEYRTSDIPYWFNGRRYQRVPKFGIFPEVNQFSGYLEINKALKRGFRVNLGLALDHGDLLYNSMGAEFKVIKSW</sequence>
<keyword evidence="1" id="KW-0732">Signal</keyword>
<evidence type="ECO:0000313" key="2">
    <source>
        <dbReference type="EMBL" id="GGH56105.1"/>
    </source>
</evidence>
<proteinExistence type="predicted"/>
<accession>A0ABQ1ZDZ4</accession>
<gene>
    <name evidence="2" type="ORF">GCM10007423_64340</name>
</gene>
<reference evidence="3" key="1">
    <citation type="journal article" date="2019" name="Int. J. Syst. Evol. Microbiol.">
        <title>The Global Catalogue of Microorganisms (GCM) 10K type strain sequencing project: providing services to taxonomists for standard genome sequencing and annotation.</title>
        <authorList>
            <consortium name="The Broad Institute Genomics Platform"/>
            <consortium name="The Broad Institute Genome Sequencing Center for Infectious Disease"/>
            <person name="Wu L."/>
            <person name="Ma J."/>
        </authorList>
    </citation>
    <scope>NUCLEOTIDE SEQUENCE [LARGE SCALE GENOMIC DNA]</scope>
    <source>
        <strain evidence="3">CGMCC 1.15288</strain>
    </source>
</reference>
<evidence type="ECO:0008006" key="4">
    <source>
        <dbReference type="Google" id="ProtNLM"/>
    </source>
</evidence>
<name>A0ABQ1ZDZ4_9BACT</name>
<feature type="chain" id="PRO_5047204423" description="Capsule assembly protein Wzi" evidence="1">
    <location>
        <begin position="21"/>
        <end position="501"/>
    </location>
</feature>
<protein>
    <recommendedName>
        <fullName evidence="4">Capsule assembly protein Wzi</fullName>
    </recommendedName>
</protein>
<evidence type="ECO:0000256" key="1">
    <source>
        <dbReference type="SAM" id="SignalP"/>
    </source>
</evidence>
<dbReference type="Pfam" id="PF14052">
    <property type="entry name" value="Caps_assemb_Wzi"/>
    <property type="match status" value="1"/>
</dbReference>
<dbReference type="InterPro" id="IPR038636">
    <property type="entry name" value="Wzi_sf"/>
</dbReference>
<dbReference type="Proteomes" id="UP000600214">
    <property type="component" value="Unassembled WGS sequence"/>
</dbReference>
<feature type="signal peptide" evidence="1">
    <location>
        <begin position="1"/>
        <end position="20"/>
    </location>
</feature>
<keyword evidence="3" id="KW-1185">Reference proteome</keyword>
<comment type="caution">
    <text evidence="2">The sequence shown here is derived from an EMBL/GenBank/DDBJ whole genome shotgun (WGS) entry which is preliminary data.</text>
</comment>
<dbReference type="EMBL" id="BMIA01000010">
    <property type="protein sequence ID" value="GGH56105.1"/>
    <property type="molecule type" value="Genomic_DNA"/>
</dbReference>
<dbReference type="Gene3D" id="2.40.160.130">
    <property type="entry name" value="Capsule assembly protein Wzi"/>
    <property type="match status" value="1"/>
</dbReference>
<dbReference type="RefSeq" id="WP_188939431.1">
    <property type="nucleotide sequence ID" value="NZ_BMIA01000010.1"/>
</dbReference>
<evidence type="ECO:0000313" key="3">
    <source>
        <dbReference type="Proteomes" id="UP000600214"/>
    </source>
</evidence>